<reference evidence="7 8" key="1">
    <citation type="journal article" date="2014" name="Am. J. Bot.">
        <title>Genome assembly and annotation for red clover (Trifolium pratense; Fabaceae).</title>
        <authorList>
            <person name="Istvanek J."/>
            <person name="Jaros M."/>
            <person name="Krenek A."/>
            <person name="Repkova J."/>
        </authorList>
    </citation>
    <scope>NUCLEOTIDE SEQUENCE [LARGE SCALE GENOMIC DNA]</scope>
    <source>
        <strain evidence="8">cv. Tatra</strain>
        <tissue evidence="7">Young leaves</tissue>
    </source>
</reference>
<dbReference type="Pfam" id="PF00916">
    <property type="entry name" value="Sulfate_transp"/>
    <property type="match status" value="1"/>
</dbReference>
<comment type="subcellular location">
    <subcellularLocation>
        <location evidence="1">Membrane</location>
        <topology evidence="1">Multi-pass membrane protein</topology>
    </subcellularLocation>
</comment>
<dbReference type="STRING" id="57577.A0A2K3L2V7"/>
<dbReference type="GO" id="GO:0055085">
    <property type="term" value="P:transmembrane transport"/>
    <property type="evidence" value="ECO:0007669"/>
    <property type="project" value="InterPro"/>
</dbReference>
<keyword evidence="3 5" id="KW-1133">Transmembrane helix</keyword>
<feature type="domain" description="SLC26A/SulP transporter" evidence="6">
    <location>
        <begin position="92"/>
        <end position="184"/>
    </location>
</feature>
<name>A0A2K3L2V7_TRIPR</name>
<feature type="transmembrane region" description="Helical" evidence="5">
    <location>
        <begin position="122"/>
        <end position="149"/>
    </location>
</feature>
<sequence>MGVNSNRVDNFETIKIQSEIPMFQSPLEIHKVRLPPQRTTLQKLRHRLSEIFFPDDPFHGFKNQTWVMKLLLALQYLFPIFQWGPEYSFRLFRSDIVSGLTIASLAIPQGISYAKLANLPPIIGLLLGSSRHLGVGPVSIASLVMGSMLSESVSYNQDPILYLKLAFTATFFAGLFQSSLGVLRY</sequence>
<keyword evidence="4 5" id="KW-0472">Membrane</keyword>
<evidence type="ECO:0000256" key="2">
    <source>
        <dbReference type="ARBA" id="ARBA00022692"/>
    </source>
</evidence>
<evidence type="ECO:0000313" key="8">
    <source>
        <dbReference type="Proteomes" id="UP000236291"/>
    </source>
</evidence>
<dbReference type="GO" id="GO:0016020">
    <property type="term" value="C:membrane"/>
    <property type="evidence" value="ECO:0007669"/>
    <property type="project" value="UniProtKB-SubCell"/>
</dbReference>
<evidence type="ECO:0000256" key="3">
    <source>
        <dbReference type="ARBA" id="ARBA00022989"/>
    </source>
</evidence>
<gene>
    <name evidence="7" type="ORF">L195_g028761</name>
</gene>
<organism evidence="7 8">
    <name type="scientific">Trifolium pratense</name>
    <name type="common">Red clover</name>
    <dbReference type="NCBI Taxonomy" id="57577"/>
    <lineage>
        <taxon>Eukaryota</taxon>
        <taxon>Viridiplantae</taxon>
        <taxon>Streptophyta</taxon>
        <taxon>Embryophyta</taxon>
        <taxon>Tracheophyta</taxon>
        <taxon>Spermatophyta</taxon>
        <taxon>Magnoliopsida</taxon>
        <taxon>eudicotyledons</taxon>
        <taxon>Gunneridae</taxon>
        <taxon>Pentapetalae</taxon>
        <taxon>rosids</taxon>
        <taxon>fabids</taxon>
        <taxon>Fabales</taxon>
        <taxon>Fabaceae</taxon>
        <taxon>Papilionoideae</taxon>
        <taxon>50 kb inversion clade</taxon>
        <taxon>NPAAA clade</taxon>
        <taxon>Hologalegina</taxon>
        <taxon>IRL clade</taxon>
        <taxon>Trifolieae</taxon>
        <taxon>Trifolium</taxon>
    </lineage>
</organism>
<accession>A0A2K3L2V7</accession>
<dbReference type="InterPro" id="IPR001902">
    <property type="entry name" value="SLC26A/SulP_fam"/>
</dbReference>
<evidence type="ECO:0000313" key="7">
    <source>
        <dbReference type="EMBL" id="PNX72864.1"/>
    </source>
</evidence>
<dbReference type="PANTHER" id="PTHR11814">
    <property type="entry name" value="SULFATE TRANSPORTER"/>
    <property type="match status" value="1"/>
</dbReference>
<comment type="caution">
    <text evidence="7">The sequence shown here is derived from an EMBL/GenBank/DDBJ whole genome shotgun (WGS) entry which is preliminary data.</text>
</comment>
<evidence type="ECO:0000259" key="6">
    <source>
        <dbReference type="Pfam" id="PF00916"/>
    </source>
</evidence>
<evidence type="ECO:0000256" key="5">
    <source>
        <dbReference type="SAM" id="Phobius"/>
    </source>
</evidence>
<keyword evidence="2 5" id="KW-0812">Transmembrane</keyword>
<reference evidence="7 8" key="2">
    <citation type="journal article" date="2017" name="Front. Plant Sci.">
        <title>Gene Classification and Mining of Molecular Markers Useful in Red Clover (Trifolium pratense) Breeding.</title>
        <authorList>
            <person name="Istvanek J."/>
            <person name="Dluhosova J."/>
            <person name="Dluhos P."/>
            <person name="Patkova L."/>
            <person name="Nedelnik J."/>
            <person name="Repkova J."/>
        </authorList>
    </citation>
    <scope>NUCLEOTIDE SEQUENCE [LARGE SCALE GENOMIC DNA]</scope>
    <source>
        <strain evidence="8">cv. Tatra</strain>
        <tissue evidence="7">Young leaves</tissue>
    </source>
</reference>
<proteinExistence type="predicted"/>
<dbReference type="InterPro" id="IPR011547">
    <property type="entry name" value="SLC26A/SulP_dom"/>
</dbReference>
<feature type="transmembrane region" description="Helical" evidence="5">
    <location>
        <begin position="161"/>
        <end position="183"/>
    </location>
</feature>
<evidence type="ECO:0000256" key="4">
    <source>
        <dbReference type="ARBA" id="ARBA00023136"/>
    </source>
</evidence>
<dbReference type="AlphaFoldDB" id="A0A2K3L2V7"/>
<dbReference type="EMBL" id="ASHM01025200">
    <property type="protein sequence ID" value="PNX72864.1"/>
    <property type="molecule type" value="Genomic_DNA"/>
</dbReference>
<evidence type="ECO:0000256" key="1">
    <source>
        <dbReference type="ARBA" id="ARBA00004141"/>
    </source>
</evidence>
<dbReference type="Proteomes" id="UP000236291">
    <property type="component" value="Unassembled WGS sequence"/>
</dbReference>
<protein>
    <submittedName>
        <fullName evidence="7">Putative sulfate transporter 3.4-like protein</fullName>
    </submittedName>
</protein>